<protein>
    <submittedName>
        <fullName evidence="1">Uncharacterized protein</fullName>
    </submittedName>
</protein>
<dbReference type="HOGENOM" id="CLU_3184488_0_0_7"/>
<dbReference type="KEGG" id="hpys:HPSA20_0182"/>
<organism evidence="1 2">
    <name type="scientific">Helicobacter pylori SouthAfrica20</name>
    <dbReference type="NCBI Taxonomy" id="1352356"/>
    <lineage>
        <taxon>Bacteria</taxon>
        <taxon>Pseudomonadati</taxon>
        <taxon>Campylobacterota</taxon>
        <taxon>Epsilonproteobacteria</taxon>
        <taxon>Campylobacterales</taxon>
        <taxon>Helicobacteraceae</taxon>
        <taxon>Helicobacter</taxon>
    </lineage>
</organism>
<proteinExistence type="predicted"/>
<evidence type="ECO:0000313" key="1">
    <source>
        <dbReference type="EMBL" id="AGT73425.1"/>
    </source>
</evidence>
<dbReference type="PATRIC" id="fig|1352356.3.peg.173"/>
<reference evidence="1 2" key="1">
    <citation type="journal article" date="2013" name="Genome Announc.">
        <title>Genome Sequences of Three hpAfrica2 Strains of Helicobacter pylori.</title>
        <authorList>
            <person name="Duncan S.S."/>
            <person name="Bertoli M.T."/>
            <person name="Kersulyte D."/>
            <person name="Valk P.L."/>
            <person name="Tamma S."/>
            <person name="Segal I."/>
            <person name="McClain M.S."/>
            <person name="Cover T.L."/>
            <person name="Berg D.E."/>
        </authorList>
    </citation>
    <scope>NUCLEOTIDE SEQUENCE [LARGE SCALE GENOMIC DNA]</scope>
    <source>
        <strain evidence="1">SouthAfrica20</strain>
    </source>
</reference>
<evidence type="ECO:0000313" key="2">
    <source>
        <dbReference type="Proteomes" id="UP000015920"/>
    </source>
</evidence>
<name>T1U7W9_HELPX</name>
<dbReference type="AlphaFoldDB" id="T1U7W9"/>
<accession>T1U7W9</accession>
<sequence length="46" mass="5122">MIKAKFITPNNKKRSFDKREVIVGKRGLGGLYRLPPNAVKPLALGE</sequence>
<gene>
    <name evidence="1" type="ORF">HPSA20_0182</name>
</gene>
<dbReference type="Proteomes" id="UP000015920">
    <property type="component" value="Chromosome"/>
</dbReference>
<dbReference type="EMBL" id="CP006691">
    <property type="protein sequence ID" value="AGT73425.1"/>
    <property type="molecule type" value="Genomic_DNA"/>
</dbReference>